<keyword evidence="1" id="KW-1133">Transmembrane helix</keyword>
<comment type="caution">
    <text evidence="2">The sequence shown here is derived from an EMBL/GenBank/DDBJ whole genome shotgun (WGS) entry which is preliminary data.</text>
</comment>
<protein>
    <submittedName>
        <fullName evidence="2">Uncharacterized protein</fullName>
    </submittedName>
</protein>
<organism evidence="2 3">
    <name type="scientific">Frigidibacter albus</name>
    <dbReference type="NCBI Taxonomy" id="1465486"/>
    <lineage>
        <taxon>Bacteria</taxon>
        <taxon>Pseudomonadati</taxon>
        <taxon>Pseudomonadota</taxon>
        <taxon>Alphaproteobacteria</taxon>
        <taxon>Rhodobacterales</taxon>
        <taxon>Paracoccaceae</taxon>
        <taxon>Frigidibacter</taxon>
    </lineage>
</organism>
<dbReference type="AlphaFoldDB" id="A0A6L8VGY4"/>
<sequence length="316" mass="33311">MRRRIASEPAGAEGTAEGARRAKVDAFVRRHFTWPGTLRLHGAALGFDILRAPINVMLSPILLLARAGAWICRKLRWGRAADWLADRRLLLRTAVSARVEAAILGELLDVPPAPGKAIPDRAAMSRAILAAPQFRAMIRSQGSVAGAQALADRITGAIGDYTGTRSSIAEFTTGLVTLAIGAIVFQALTPGMISMAPGVAGAVSRGTAVAEFPLGATLGGVWYGVFAVGPSPALIVATVAGLMLLGSVIAAFAGVIADPVQVRLGIHRRRLMRLLDTLDAEIGGSRDRPFAAREHALARVFDLWDAAVSVFRAFRG</sequence>
<keyword evidence="3" id="KW-1185">Reference proteome</keyword>
<reference evidence="2 3" key="1">
    <citation type="submission" date="2020-01" db="EMBL/GenBank/DDBJ databases">
        <title>Frigidibacter albus SP32T (=CGMCC 1.13995T).</title>
        <authorList>
            <person name="Liao X."/>
        </authorList>
    </citation>
    <scope>NUCLEOTIDE SEQUENCE [LARGE SCALE GENOMIC DNA]</scope>
    <source>
        <strain evidence="2 3">SP32</strain>
    </source>
</reference>
<keyword evidence="1" id="KW-0812">Transmembrane</keyword>
<keyword evidence="1" id="KW-0472">Membrane</keyword>
<evidence type="ECO:0000313" key="2">
    <source>
        <dbReference type="EMBL" id="MZQ88812.1"/>
    </source>
</evidence>
<dbReference type="Proteomes" id="UP000477083">
    <property type="component" value="Unassembled WGS sequence"/>
</dbReference>
<gene>
    <name evidence="2" type="ORF">GS660_06850</name>
</gene>
<feature type="transmembrane region" description="Helical" evidence="1">
    <location>
        <begin position="168"/>
        <end position="188"/>
    </location>
</feature>
<evidence type="ECO:0000256" key="1">
    <source>
        <dbReference type="SAM" id="Phobius"/>
    </source>
</evidence>
<dbReference type="InterPro" id="IPR046575">
    <property type="entry name" value="DUF6635"/>
</dbReference>
<dbReference type="EMBL" id="WWNR01000003">
    <property type="protein sequence ID" value="MZQ88812.1"/>
    <property type="molecule type" value="Genomic_DNA"/>
</dbReference>
<feature type="transmembrane region" description="Helical" evidence="1">
    <location>
        <begin position="233"/>
        <end position="260"/>
    </location>
</feature>
<name>A0A6L8VGY4_9RHOB</name>
<accession>A0A6L8VGY4</accession>
<proteinExistence type="predicted"/>
<dbReference type="OrthoDB" id="9342581at2"/>
<dbReference type="Pfam" id="PF20340">
    <property type="entry name" value="DUF6635"/>
    <property type="match status" value="2"/>
</dbReference>
<evidence type="ECO:0000313" key="3">
    <source>
        <dbReference type="Proteomes" id="UP000477083"/>
    </source>
</evidence>